<comment type="caution">
    <text evidence="10">The sequence shown here is derived from an EMBL/GenBank/DDBJ whole genome shotgun (WGS) entry which is preliminary data.</text>
</comment>
<dbReference type="PROSITE" id="PS51257">
    <property type="entry name" value="PROKAR_LIPOPROTEIN"/>
    <property type="match status" value="1"/>
</dbReference>
<protein>
    <submittedName>
        <fullName evidence="10">Uncharacterized protein</fullName>
    </submittedName>
</protein>
<gene>
    <name evidence="10" type="ORF">A8708_23490</name>
</gene>
<dbReference type="RefSeq" id="WP_068669172.1">
    <property type="nucleotide sequence ID" value="NZ_LYPB01000088.1"/>
</dbReference>
<accession>A0A198A0Y0</accession>
<keyword evidence="3" id="KW-0309">Germination</keyword>
<evidence type="ECO:0000256" key="2">
    <source>
        <dbReference type="ARBA" id="ARBA00007886"/>
    </source>
</evidence>
<proteinExistence type="inferred from homology"/>
<evidence type="ECO:0000256" key="3">
    <source>
        <dbReference type="ARBA" id="ARBA00022544"/>
    </source>
</evidence>
<comment type="subcellular location">
    <subcellularLocation>
        <location evidence="1">Membrane</location>
        <topology evidence="1">Lipid-anchor</topology>
    </subcellularLocation>
</comment>
<dbReference type="STRING" id="1850517.A8708_23490"/>
<evidence type="ECO:0000256" key="7">
    <source>
        <dbReference type="ARBA" id="ARBA00023288"/>
    </source>
</evidence>
<dbReference type="GO" id="GO:0016020">
    <property type="term" value="C:membrane"/>
    <property type="evidence" value="ECO:0007669"/>
    <property type="project" value="UniProtKB-SubCell"/>
</dbReference>
<evidence type="ECO:0000313" key="11">
    <source>
        <dbReference type="Proteomes" id="UP000078454"/>
    </source>
</evidence>
<keyword evidence="6" id="KW-0564">Palmitate</keyword>
<dbReference type="NCBIfam" id="TIGR02887">
    <property type="entry name" value="spore_ger_x_C"/>
    <property type="match status" value="1"/>
</dbReference>
<evidence type="ECO:0000256" key="1">
    <source>
        <dbReference type="ARBA" id="ARBA00004635"/>
    </source>
</evidence>
<dbReference type="Pfam" id="PF05504">
    <property type="entry name" value="Spore_GerAC"/>
    <property type="match status" value="1"/>
</dbReference>
<evidence type="ECO:0000256" key="5">
    <source>
        <dbReference type="ARBA" id="ARBA00023136"/>
    </source>
</evidence>
<keyword evidence="5" id="KW-0472">Membrane</keyword>
<comment type="similarity">
    <text evidence="2">Belongs to the GerABKC lipoprotein family.</text>
</comment>
<evidence type="ECO:0000256" key="6">
    <source>
        <dbReference type="ARBA" id="ARBA00023139"/>
    </source>
</evidence>
<evidence type="ECO:0000259" key="9">
    <source>
        <dbReference type="Pfam" id="PF25198"/>
    </source>
</evidence>
<feature type="domain" description="Spore germination protein N-terminal" evidence="9">
    <location>
        <begin position="20"/>
        <end position="195"/>
    </location>
</feature>
<evidence type="ECO:0000313" key="10">
    <source>
        <dbReference type="EMBL" id="OAS14673.1"/>
    </source>
</evidence>
<dbReference type="InterPro" id="IPR046953">
    <property type="entry name" value="Spore_GerAC-like_C"/>
</dbReference>
<sequence>MMKRAALLFLSLMFLTGCWNRKELDQISIATAIGIDKKGDHYNISVQLLNTDEITSSKGGSQRMPVVTLQLSSGRTIFESFRKLTTSSPRKILSSHLRILVIGEDIAREGIAKILDLLSRDHELRSDFNILLARDATANEVLQVLTPLEKIPANKLYSSLISSEKNWGVTTNVDLHQLIFDLVDAGKDPVLSSIHIKGDVNKAKSHENLSSVLPPATLEYKGLGVFHHDQFVGWLTDRESKGYNYAINNITSTVVPLPCQQSKGDVSIELMSTRAKLRARFVDNQPRISVNLRVEANIGEIACPLNLDSTETIQAIEEQLNEEIKGTILDAITKAKSYKSDIFGFGSAIHRANYEQWHLMKDNWDEAFVHLPVDVTVQSKIRRTGSVVESFIDKME</sequence>
<keyword evidence="11" id="KW-1185">Reference proteome</keyword>
<dbReference type="PANTHER" id="PTHR35789:SF1">
    <property type="entry name" value="SPORE GERMINATION PROTEIN B3"/>
    <property type="match status" value="1"/>
</dbReference>
<dbReference type="Gene3D" id="3.30.300.210">
    <property type="entry name" value="Nutrient germinant receptor protein C, domain 3"/>
    <property type="match status" value="1"/>
</dbReference>
<dbReference type="EMBL" id="LYPB01000088">
    <property type="protein sequence ID" value="OAS14673.1"/>
    <property type="molecule type" value="Genomic_DNA"/>
</dbReference>
<evidence type="ECO:0000259" key="8">
    <source>
        <dbReference type="Pfam" id="PF05504"/>
    </source>
</evidence>
<dbReference type="PANTHER" id="PTHR35789">
    <property type="entry name" value="SPORE GERMINATION PROTEIN B3"/>
    <property type="match status" value="1"/>
</dbReference>
<keyword evidence="7" id="KW-0449">Lipoprotein</keyword>
<evidence type="ECO:0000256" key="4">
    <source>
        <dbReference type="ARBA" id="ARBA00022729"/>
    </source>
</evidence>
<dbReference type="AlphaFoldDB" id="A0A198A0Y0"/>
<dbReference type="InterPro" id="IPR057336">
    <property type="entry name" value="GerAC_N"/>
</dbReference>
<dbReference type="Pfam" id="PF25198">
    <property type="entry name" value="Spore_GerAC_N"/>
    <property type="match status" value="1"/>
</dbReference>
<name>A0A198A0Y0_9BACL</name>
<organism evidence="10 11">
    <name type="scientific">Paenibacillus oryzisoli</name>
    <dbReference type="NCBI Taxonomy" id="1850517"/>
    <lineage>
        <taxon>Bacteria</taxon>
        <taxon>Bacillati</taxon>
        <taxon>Bacillota</taxon>
        <taxon>Bacilli</taxon>
        <taxon>Bacillales</taxon>
        <taxon>Paenibacillaceae</taxon>
        <taxon>Paenibacillus</taxon>
    </lineage>
</organism>
<dbReference type="InterPro" id="IPR008844">
    <property type="entry name" value="Spore_GerAC-like"/>
</dbReference>
<dbReference type="Proteomes" id="UP000078454">
    <property type="component" value="Unassembled WGS sequence"/>
</dbReference>
<dbReference type="OrthoDB" id="9816067at2"/>
<reference evidence="10 11" key="1">
    <citation type="submission" date="2016-05" db="EMBL/GenBank/DDBJ databases">
        <title>Paenibacillus sp. 1ZS3-15 nov., isolated from the rhizosphere soil.</title>
        <authorList>
            <person name="Zhang X.X."/>
            <person name="Zhang J."/>
        </authorList>
    </citation>
    <scope>NUCLEOTIDE SEQUENCE [LARGE SCALE GENOMIC DNA]</scope>
    <source>
        <strain evidence="10 11">1ZS3-15</strain>
    </source>
</reference>
<keyword evidence="4" id="KW-0732">Signal</keyword>
<dbReference type="InterPro" id="IPR038501">
    <property type="entry name" value="Spore_GerAC_C_sf"/>
</dbReference>
<feature type="domain" description="Spore germination GerAC-like C-terminal" evidence="8">
    <location>
        <begin position="222"/>
        <end position="385"/>
    </location>
</feature>
<dbReference type="GO" id="GO:0009847">
    <property type="term" value="P:spore germination"/>
    <property type="evidence" value="ECO:0007669"/>
    <property type="project" value="InterPro"/>
</dbReference>